<protein>
    <submittedName>
        <fullName evidence="3">Uncharacterized protein</fullName>
    </submittedName>
</protein>
<proteinExistence type="predicted"/>
<evidence type="ECO:0000313" key="3">
    <source>
        <dbReference type="EMBL" id="SNR55869.1"/>
    </source>
</evidence>
<feature type="region of interest" description="Disordered" evidence="1">
    <location>
        <begin position="27"/>
        <end position="86"/>
    </location>
</feature>
<dbReference type="OrthoDB" id="7876576at2"/>
<keyword evidence="4" id="KW-1185">Reference proteome</keyword>
<accession>A0A238XD95</accession>
<reference evidence="3 4" key="1">
    <citation type="submission" date="2017-06" db="EMBL/GenBank/DDBJ databases">
        <authorList>
            <person name="Kim H.J."/>
            <person name="Triplett B.A."/>
        </authorList>
    </citation>
    <scope>NUCLEOTIDE SEQUENCE [LARGE SCALE GENOMIC DNA]</scope>
    <source>
        <strain evidence="3 4">DSM 29052</strain>
    </source>
</reference>
<keyword evidence="2" id="KW-0732">Signal</keyword>
<dbReference type="RefSeq" id="WP_089270789.1">
    <property type="nucleotide sequence ID" value="NZ_FZNN01000010.1"/>
</dbReference>
<dbReference type="Proteomes" id="UP000198417">
    <property type="component" value="Unassembled WGS sequence"/>
</dbReference>
<dbReference type="EMBL" id="FZNN01000010">
    <property type="protein sequence ID" value="SNR55869.1"/>
    <property type="molecule type" value="Genomic_DNA"/>
</dbReference>
<sequence length="86" mass="8732">MKSNLALTAILTFLAAPVLADHANPWAGEGDTVLSKNHEANQQKSVGTPGEGEMRGAMVQKARGKLEGFAGSGGAGKSRGGKGGRK</sequence>
<dbReference type="AlphaFoldDB" id="A0A238XD95"/>
<organism evidence="3 4">
    <name type="scientific">Puniceibacterium sediminis</name>
    <dbReference type="NCBI Taxonomy" id="1608407"/>
    <lineage>
        <taxon>Bacteria</taxon>
        <taxon>Pseudomonadati</taxon>
        <taxon>Pseudomonadota</taxon>
        <taxon>Alphaproteobacteria</taxon>
        <taxon>Rhodobacterales</taxon>
        <taxon>Paracoccaceae</taxon>
        <taxon>Puniceibacterium</taxon>
    </lineage>
</organism>
<feature type="chain" id="PRO_5012579453" evidence="2">
    <location>
        <begin position="21"/>
        <end position="86"/>
    </location>
</feature>
<evidence type="ECO:0000256" key="2">
    <source>
        <dbReference type="SAM" id="SignalP"/>
    </source>
</evidence>
<evidence type="ECO:0000256" key="1">
    <source>
        <dbReference type="SAM" id="MobiDB-lite"/>
    </source>
</evidence>
<evidence type="ECO:0000313" key="4">
    <source>
        <dbReference type="Proteomes" id="UP000198417"/>
    </source>
</evidence>
<feature type="signal peptide" evidence="2">
    <location>
        <begin position="1"/>
        <end position="20"/>
    </location>
</feature>
<gene>
    <name evidence="3" type="ORF">SAMN06265370_11056</name>
</gene>
<name>A0A238XD95_9RHOB</name>